<dbReference type="PROSITE" id="PS50873">
    <property type="entry name" value="PEROXIDASE_4"/>
    <property type="match status" value="1"/>
</dbReference>
<feature type="binding site" evidence="14">
    <location>
        <position position="229"/>
    </location>
    <ligand>
        <name>Ca(2+)</name>
        <dbReference type="ChEBI" id="CHEBI:29108"/>
        <label>2</label>
    </ligand>
</feature>
<feature type="disulfide bond" evidence="16">
    <location>
        <begin position="155"/>
        <end position="357"/>
    </location>
</feature>
<feature type="binding site" evidence="14">
    <location>
        <position position="281"/>
    </location>
    <ligand>
        <name>Ca(2+)</name>
        <dbReference type="ChEBI" id="CHEBI:29108"/>
        <label>2</label>
    </ligand>
</feature>
<dbReference type="AlphaFoldDB" id="A0AAD8JE37"/>
<feature type="disulfide bond" evidence="16">
    <location>
        <begin position="68"/>
        <end position="149"/>
    </location>
</feature>
<gene>
    <name evidence="20" type="ORF">POM88_002495</name>
</gene>
<keyword evidence="21" id="KW-1185">Reference proteome</keyword>
<feature type="active site" description="Proton acceptor" evidence="13">
    <location>
        <position position="99"/>
    </location>
</feature>
<feature type="binding site" evidence="14">
    <location>
        <position position="100"/>
    </location>
    <ligand>
        <name>Ca(2+)</name>
        <dbReference type="ChEBI" id="CHEBI:29108"/>
        <label>1</label>
    </ligand>
</feature>
<dbReference type="GO" id="GO:0140825">
    <property type="term" value="F:lactoperoxidase activity"/>
    <property type="evidence" value="ECO:0007669"/>
    <property type="project" value="UniProtKB-EC"/>
</dbReference>
<reference evidence="20" key="1">
    <citation type="submission" date="2023-02" db="EMBL/GenBank/DDBJ databases">
        <title>Genome of toxic invasive species Heracleum sosnowskyi carries increased number of genes despite the absence of recent whole-genome duplications.</title>
        <authorList>
            <person name="Schelkunov M."/>
            <person name="Shtratnikova V."/>
            <person name="Makarenko M."/>
            <person name="Klepikova A."/>
            <person name="Omelchenko D."/>
            <person name="Novikova G."/>
            <person name="Obukhova E."/>
            <person name="Bogdanov V."/>
            <person name="Penin A."/>
            <person name="Logacheva M."/>
        </authorList>
    </citation>
    <scope>NUCLEOTIDE SEQUENCE</scope>
    <source>
        <strain evidence="20">Hsosn_3</strain>
        <tissue evidence="20">Leaf</tissue>
    </source>
</reference>
<feature type="compositionally biased region" description="Pro residues" evidence="18">
    <location>
        <begin position="42"/>
        <end position="56"/>
    </location>
</feature>
<reference evidence="20" key="2">
    <citation type="submission" date="2023-05" db="EMBL/GenBank/DDBJ databases">
        <authorList>
            <person name="Schelkunov M.I."/>
        </authorList>
    </citation>
    <scope>NUCLEOTIDE SEQUENCE</scope>
    <source>
        <strain evidence="20">Hsosn_3</strain>
        <tissue evidence="20">Leaf</tissue>
    </source>
</reference>
<evidence type="ECO:0000256" key="16">
    <source>
        <dbReference type="PIRSR" id="PIRSR600823-5"/>
    </source>
</evidence>
<comment type="caution">
    <text evidence="20">The sequence shown here is derived from an EMBL/GenBank/DDBJ whole genome shotgun (WGS) entry which is preliminary data.</text>
</comment>
<feature type="binding site" evidence="14">
    <location>
        <position position="109"/>
    </location>
    <ligand>
        <name>Ca(2+)</name>
        <dbReference type="ChEBI" id="CHEBI:29108"/>
        <label>1</label>
    </ligand>
</feature>
<keyword evidence="7 14" id="KW-0479">Metal-binding</keyword>
<keyword evidence="8 14" id="KW-0106">Calcium</keyword>
<dbReference type="PRINTS" id="PR00461">
    <property type="entry name" value="PLPEROXIDASE"/>
</dbReference>
<evidence type="ECO:0000256" key="10">
    <source>
        <dbReference type="ARBA" id="ARBA00023004"/>
    </source>
</evidence>
<evidence type="ECO:0000256" key="13">
    <source>
        <dbReference type="PIRSR" id="PIRSR600823-1"/>
    </source>
</evidence>
<evidence type="ECO:0000256" key="14">
    <source>
        <dbReference type="PIRSR" id="PIRSR600823-3"/>
    </source>
</evidence>
<evidence type="ECO:0000256" key="15">
    <source>
        <dbReference type="PIRSR" id="PIRSR600823-4"/>
    </source>
</evidence>
<keyword evidence="9 17" id="KW-0560">Oxidoreductase</keyword>
<keyword evidence="11 16" id="KW-1015">Disulfide bond</keyword>
<evidence type="ECO:0000256" key="6">
    <source>
        <dbReference type="ARBA" id="ARBA00022617"/>
    </source>
</evidence>
<feature type="domain" description="Plant heme peroxidase family profile" evidence="19">
    <location>
        <begin position="58"/>
        <end position="361"/>
    </location>
</feature>
<dbReference type="FunFam" id="1.10.420.10:FF:000001">
    <property type="entry name" value="Peroxidase"/>
    <property type="match status" value="1"/>
</dbReference>
<feature type="disulfide bond" evidence="16">
    <location>
        <begin position="101"/>
        <end position="106"/>
    </location>
</feature>
<comment type="function">
    <text evidence="2">Removal of H(2)O(2), oxidation of toxic reductants, biosynthesis and degradation of lignin, suberization, auxin catabolism, response to environmental stresses such as wounding, pathogen attack and oxidative stress. These functions might be dependent on each isozyme/isoform in each plant tissue.</text>
</comment>
<sequence>MAFPFVFLVIVSCFTSVIHVSADHHASAAQPQKPQPAKQPQGPQPVLPRGPQPAAPPGLREDYYAKTCPSFDKILLETITPKQSSNPTTAAAVLRVFFHDCFVEGCDGSVLINPAPSGPSERDNPLNLDLPGDAFDVIVRVKTAMELSCPGVVSCSDILAASARHLIKQVGGPFYKVLLGKKDGKVSKAANVDHNLVDEKQNFDTMYAPFEKKGFTVRDMVVLLGGGHTIGFAHCSRFASRIFKFSPTQDIDPSLNPSFAKRLKTLCADYVAKPDLAAFLDPLSPGKFDNNFFSNIMRGLDLLPSDHMLLTDPRSKPIVEEYAKDSNKFFADFAQAMEKLNVLGVKTGAEGEIRTNCFAFNT</sequence>
<feature type="region of interest" description="Disordered" evidence="18">
    <location>
        <begin position="26"/>
        <end position="59"/>
    </location>
</feature>
<feature type="compositionally biased region" description="Low complexity" evidence="18">
    <location>
        <begin position="28"/>
        <end position="41"/>
    </location>
</feature>
<feature type="binding site" evidence="14">
    <location>
        <position position="103"/>
    </location>
    <ligand>
        <name>Ca(2+)</name>
        <dbReference type="ChEBI" id="CHEBI:29108"/>
        <label>1</label>
    </ligand>
</feature>
<evidence type="ECO:0000256" key="11">
    <source>
        <dbReference type="ARBA" id="ARBA00023157"/>
    </source>
</evidence>
<keyword evidence="5 17" id="KW-0575">Peroxidase</keyword>
<dbReference type="InterPro" id="IPR033905">
    <property type="entry name" value="Secretory_peroxidase"/>
</dbReference>
<evidence type="ECO:0000256" key="9">
    <source>
        <dbReference type="ARBA" id="ARBA00023002"/>
    </source>
</evidence>
<feature type="binding site" evidence="14">
    <location>
        <position position="105"/>
    </location>
    <ligand>
        <name>Ca(2+)</name>
        <dbReference type="ChEBI" id="CHEBI:29108"/>
        <label>1</label>
    </ligand>
</feature>
<keyword evidence="12 17" id="KW-0376">Hydrogen peroxide</keyword>
<dbReference type="PANTHER" id="PTHR31517">
    <property type="match status" value="1"/>
</dbReference>
<dbReference type="GO" id="GO:0006979">
    <property type="term" value="P:response to oxidative stress"/>
    <property type="evidence" value="ECO:0007669"/>
    <property type="project" value="UniProtKB-UniRule"/>
</dbReference>
<dbReference type="Gene3D" id="1.10.420.10">
    <property type="entry name" value="Peroxidase, domain 2"/>
    <property type="match status" value="1"/>
</dbReference>
<feature type="chain" id="PRO_5041773239" description="Peroxidase" evidence="17">
    <location>
        <begin position="23"/>
        <end position="362"/>
    </location>
</feature>
<dbReference type="Proteomes" id="UP001237642">
    <property type="component" value="Unassembled WGS sequence"/>
</dbReference>
<evidence type="ECO:0000313" key="20">
    <source>
        <dbReference type="EMBL" id="KAK1402890.1"/>
    </source>
</evidence>
<keyword evidence="4 17" id="KW-0964">Secreted</keyword>
<name>A0AAD8JE37_9APIA</name>
<dbReference type="GO" id="GO:0042744">
    <property type="term" value="P:hydrogen peroxide catabolic process"/>
    <property type="evidence" value="ECO:0007669"/>
    <property type="project" value="UniProtKB-KW"/>
</dbReference>
<comment type="subcellular location">
    <subcellularLocation>
        <location evidence="17">Secreted</location>
    </subcellularLocation>
</comment>
<feature type="site" description="Transition state stabilizer" evidence="15">
    <location>
        <position position="95"/>
    </location>
</feature>
<proteinExistence type="inferred from homology"/>
<dbReference type="EC" id="1.11.1.7" evidence="3 17"/>
<dbReference type="SUPFAM" id="SSF48113">
    <property type="entry name" value="Heme-dependent peroxidases"/>
    <property type="match status" value="1"/>
</dbReference>
<dbReference type="EMBL" id="JAUIZM010000001">
    <property type="protein sequence ID" value="KAK1402890.1"/>
    <property type="molecule type" value="Genomic_DNA"/>
</dbReference>
<comment type="catalytic activity">
    <reaction evidence="1 17">
        <text>2 a phenolic donor + H2O2 = 2 a phenolic radical donor + 2 H2O</text>
        <dbReference type="Rhea" id="RHEA:56136"/>
        <dbReference type="ChEBI" id="CHEBI:15377"/>
        <dbReference type="ChEBI" id="CHEBI:16240"/>
        <dbReference type="ChEBI" id="CHEBI:139520"/>
        <dbReference type="ChEBI" id="CHEBI:139521"/>
        <dbReference type="EC" id="1.11.1.7"/>
    </reaction>
</comment>
<accession>A0AAD8JE37</accession>
<evidence type="ECO:0000256" key="12">
    <source>
        <dbReference type="ARBA" id="ARBA00023324"/>
    </source>
</evidence>
<comment type="cofactor">
    <cofactor evidence="14 17">
        <name>Ca(2+)</name>
        <dbReference type="ChEBI" id="CHEBI:29108"/>
    </cofactor>
    <text evidence="14 17">Binds 2 calcium ions per subunit.</text>
</comment>
<dbReference type="FunFam" id="1.10.520.10:FF:000008">
    <property type="entry name" value="Peroxidase"/>
    <property type="match status" value="1"/>
</dbReference>
<evidence type="ECO:0000256" key="18">
    <source>
        <dbReference type="SAM" id="MobiDB-lite"/>
    </source>
</evidence>
<dbReference type="Pfam" id="PF00141">
    <property type="entry name" value="peroxidase"/>
    <property type="match status" value="1"/>
</dbReference>
<dbReference type="InterPro" id="IPR010255">
    <property type="entry name" value="Haem_peroxidase_sf"/>
</dbReference>
<evidence type="ECO:0000313" key="21">
    <source>
        <dbReference type="Proteomes" id="UP001237642"/>
    </source>
</evidence>
<evidence type="ECO:0000256" key="4">
    <source>
        <dbReference type="ARBA" id="ARBA00022525"/>
    </source>
</evidence>
<evidence type="ECO:0000256" key="7">
    <source>
        <dbReference type="ARBA" id="ARBA00022723"/>
    </source>
</evidence>
<dbReference type="GO" id="GO:0046872">
    <property type="term" value="F:metal ion binding"/>
    <property type="evidence" value="ECO:0007669"/>
    <property type="project" value="UniProtKB-UniRule"/>
</dbReference>
<feature type="binding site" evidence="14">
    <location>
        <position position="107"/>
    </location>
    <ligand>
        <name>Ca(2+)</name>
        <dbReference type="ChEBI" id="CHEBI:29108"/>
        <label>1</label>
    </ligand>
</feature>
<feature type="binding site" evidence="14">
    <location>
        <position position="121"/>
    </location>
    <ligand>
        <name>Ca(2+)</name>
        <dbReference type="ChEBI" id="CHEBI:29108"/>
        <label>1</label>
    </ligand>
</feature>
<feature type="binding site" description="axial binding residue" evidence="14">
    <location>
        <position position="228"/>
    </location>
    <ligand>
        <name>heme b</name>
        <dbReference type="ChEBI" id="CHEBI:60344"/>
    </ligand>
    <ligandPart>
        <name>Fe</name>
        <dbReference type="ChEBI" id="CHEBI:18248"/>
    </ligandPart>
</feature>
<evidence type="ECO:0000256" key="5">
    <source>
        <dbReference type="ARBA" id="ARBA00022559"/>
    </source>
</evidence>
<keyword evidence="10 14" id="KW-0408">Iron</keyword>
<evidence type="ECO:0000259" key="19">
    <source>
        <dbReference type="PROSITE" id="PS50873"/>
    </source>
</evidence>
<evidence type="ECO:0000256" key="3">
    <source>
        <dbReference type="ARBA" id="ARBA00012313"/>
    </source>
</evidence>
<dbReference type="GO" id="GO:0020037">
    <property type="term" value="F:heme binding"/>
    <property type="evidence" value="ECO:0007669"/>
    <property type="project" value="UniProtKB-UniRule"/>
</dbReference>
<dbReference type="PANTHER" id="PTHR31517:SF17">
    <property type="entry name" value="PEROXIDASE 6"/>
    <property type="match status" value="1"/>
</dbReference>
<comment type="cofactor">
    <cofactor evidence="14 17">
        <name>heme b</name>
        <dbReference type="ChEBI" id="CHEBI:60344"/>
    </cofactor>
    <text evidence="14 17">Binds 1 heme b (iron(II)-protoporphyrin IX) group per subunit.</text>
</comment>
<feature type="signal peptide" evidence="17">
    <location>
        <begin position="1"/>
        <end position="22"/>
    </location>
</feature>
<dbReference type="GO" id="GO:0005576">
    <property type="term" value="C:extracellular region"/>
    <property type="evidence" value="ECO:0007669"/>
    <property type="project" value="UniProtKB-SubCell"/>
</dbReference>
<feature type="binding site" evidence="14">
    <location>
        <position position="289"/>
    </location>
    <ligand>
        <name>Ca(2+)</name>
        <dbReference type="ChEBI" id="CHEBI:29108"/>
        <label>2</label>
    </ligand>
</feature>
<evidence type="ECO:0000256" key="1">
    <source>
        <dbReference type="ARBA" id="ARBA00000189"/>
    </source>
</evidence>
<feature type="disulfide bond" evidence="16">
    <location>
        <begin position="235"/>
        <end position="267"/>
    </location>
</feature>
<keyword evidence="6 17" id="KW-0349">Heme</keyword>
<dbReference type="PROSITE" id="PS00436">
    <property type="entry name" value="PEROXIDASE_2"/>
    <property type="match status" value="1"/>
</dbReference>
<dbReference type="InterPro" id="IPR019794">
    <property type="entry name" value="Peroxidases_AS"/>
</dbReference>
<dbReference type="InterPro" id="IPR000823">
    <property type="entry name" value="Peroxidase_pln"/>
</dbReference>
<dbReference type="InterPro" id="IPR002016">
    <property type="entry name" value="Haem_peroxidase"/>
</dbReference>
<dbReference type="CDD" id="cd00693">
    <property type="entry name" value="secretory_peroxidase"/>
    <property type="match status" value="1"/>
</dbReference>
<protein>
    <recommendedName>
        <fullName evidence="3 17">Peroxidase</fullName>
        <ecNumber evidence="3 17">1.11.1.7</ecNumber>
    </recommendedName>
</protein>
<evidence type="ECO:0000256" key="8">
    <source>
        <dbReference type="ARBA" id="ARBA00022837"/>
    </source>
</evidence>
<evidence type="ECO:0000256" key="17">
    <source>
        <dbReference type="RuleBase" id="RU362060"/>
    </source>
</evidence>
<dbReference type="Gene3D" id="1.10.520.10">
    <property type="match status" value="1"/>
</dbReference>
<keyword evidence="17" id="KW-0732">Signal</keyword>
<comment type="similarity">
    <text evidence="17">Belongs to the peroxidase family. Classical plant (class III) peroxidase subfamily.</text>
</comment>
<dbReference type="PRINTS" id="PR00458">
    <property type="entry name" value="PEROXIDASE"/>
</dbReference>
<evidence type="ECO:0000256" key="2">
    <source>
        <dbReference type="ARBA" id="ARBA00002322"/>
    </source>
</evidence>
<organism evidence="20 21">
    <name type="scientific">Heracleum sosnowskyi</name>
    <dbReference type="NCBI Taxonomy" id="360622"/>
    <lineage>
        <taxon>Eukaryota</taxon>
        <taxon>Viridiplantae</taxon>
        <taxon>Streptophyta</taxon>
        <taxon>Embryophyta</taxon>
        <taxon>Tracheophyta</taxon>
        <taxon>Spermatophyta</taxon>
        <taxon>Magnoliopsida</taxon>
        <taxon>eudicotyledons</taxon>
        <taxon>Gunneridae</taxon>
        <taxon>Pentapetalae</taxon>
        <taxon>asterids</taxon>
        <taxon>campanulids</taxon>
        <taxon>Apiales</taxon>
        <taxon>Apiaceae</taxon>
        <taxon>Apioideae</taxon>
        <taxon>apioid superclade</taxon>
        <taxon>Tordylieae</taxon>
        <taxon>Tordyliinae</taxon>
        <taxon>Heracleum</taxon>
    </lineage>
</organism>